<dbReference type="PANTHER" id="PTHR30319">
    <property type="entry name" value="PHENYLACETIC ACID REGULATOR-RELATED TRANSCRIPTIONAL REPRESSOR"/>
    <property type="match status" value="1"/>
</dbReference>
<sequence length="221" mass="25266">MGQMEEKSRKRARNQKLQALILGSIAIAGGVAVALIAPNVLGAMGKLGLMPKRRQGEYIYAARQRLKKQGLLIEHNGFLRITLRGEVHLRSLVLALAKPPRLKRWDQKWRVLIFDIPEYRRKLRDSLRRQLRASGFIRVQDSVWLYPYPCEEFVALLKAEMKVGKDMLYLIVDSLEGDTRFRKAFGLPLSADNAQPSLELPRVLDRALDTILPKHDNTSRS</sequence>
<protein>
    <recommendedName>
        <fullName evidence="2">Transcriptional repressor PaaX-like central Cas2-like domain-containing protein</fullName>
    </recommendedName>
</protein>
<accession>A0A1F6EFW0</accession>
<keyword evidence="1" id="KW-0472">Membrane</keyword>
<dbReference type="SUPFAM" id="SSF143430">
    <property type="entry name" value="TTP0101/SSO1404-like"/>
    <property type="match status" value="1"/>
</dbReference>
<evidence type="ECO:0000256" key="1">
    <source>
        <dbReference type="SAM" id="Phobius"/>
    </source>
</evidence>
<dbReference type="EMBL" id="MFLY01000046">
    <property type="protein sequence ID" value="OGG72520.1"/>
    <property type="molecule type" value="Genomic_DNA"/>
</dbReference>
<dbReference type="InterPro" id="IPR048846">
    <property type="entry name" value="PaaX-like_central"/>
</dbReference>
<evidence type="ECO:0000313" key="3">
    <source>
        <dbReference type="EMBL" id="OGG72520.1"/>
    </source>
</evidence>
<proteinExistence type="predicted"/>
<evidence type="ECO:0000313" key="4">
    <source>
        <dbReference type="Proteomes" id="UP000177306"/>
    </source>
</evidence>
<feature type="transmembrane region" description="Helical" evidence="1">
    <location>
        <begin position="20"/>
        <end position="41"/>
    </location>
</feature>
<keyword evidence="1" id="KW-1133">Transmembrane helix</keyword>
<dbReference type="Pfam" id="PF20803">
    <property type="entry name" value="PaaX_M"/>
    <property type="match status" value="1"/>
</dbReference>
<keyword evidence="1" id="KW-0812">Transmembrane</keyword>
<name>A0A1F6EFW0_9BACT</name>
<organism evidence="3 4">
    <name type="scientific">Candidatus Kaiserbacteria bacterium RIFCSPLOWO2_01_FULL_53_17</name>
    <dbReference type="NCBI Taxonomy" id="1798511"/>
    <lineage>
        <taxon>Bacteria</taxon>
        <taxon>Candidatus Kaiseribacteriota</taxon>
    </lineage>
</organism>
<dbReference type="Gene3D" id="3.30.70.2650">
    <property type="match status" value="1"/>
</dbReference>
<dbReference type="Proteomes" id="UP000177306">
    <property type="component" value="Unassembled WGS sequence"/>
</dbReference>
<dbReference type="PANTHER" id="PTHR30319:SF1">
    <property type="entry name" value="TRANSCRIPTIONAL REPRESSOR PAAX"/>
    <property type="match status" value="1"/>
</dbReference>
<feature type="domain" description="Transcriptional repressor PaaX-like central Cas2-like" evidence="2">
    <location>
        <begin position="103"/>
        <end position="176"/>
    </location>
</feature>
<dbReference type="GO" id="GO:0006351">
    <property type="term" value="P:DNA-templated transcription"/>
    <property type="evidence" value="ECO:0007669"/>
    <property type="project" value="TreeGrafter"/>
</dbReference>
<reference evidence="3 4" key="1">
    <citation type="journal article" date="2016" name="Nat. Commun.">
        <title>Thousands of microbial genomes shed light on interconnected biogeochemical processes in an aquifer system.</title>
        <authorList>
            <person name="Anantharaman K."/>
            <person name="Brown C.T."/>
            <person name="Hug L.A."/>
            <person name="Sharon I."/>
            <person name="Castelle C.J."/>
            <person name="Probst A.J."/>
            <person name="Thomas B.C."/>
            <person name="Singh A."/>
            <person name="Wilkins M.J."/>
            <person name="Karaoz U."/>
            <person name="Brodie E.L."/>
            <person name="Williams K.H."/>
            <person name="Hubbard S.S."/>
            <person name="Banfield J.F."/>
        </authorList>
    </citation>
    <scope>NUCLEOTIDE SEQUENCE [LARGE SCALE GENOMIC DNA]</scope>
</reference>
<dbReference type="AlphaFoldDB" id="A0A1F6EFW0"/>
<evidence type="ECO:0000259" key="2">
    <source>
        <dbReference type="Pfam" id="PF20803"/>
    </source>
</evidence>
<gene>
    <name evidence="3" type="ORF">A3A38_04140</name>
</gene>
<comment type="caution">
    <text evidence="3">The sequence shown here is derived from an EMBL/GenBank/DDBJ whole genome shotgun (WGS) entry which is preliminary data.</text>
</comment>